<keyword evidence="1" id="KW-0812">Transmembrane</keyword>
<sequence length="37" mass="4171">MIGKWFLGGFLVGGDYYFSIFGLNGFIFMYNGRVLGI</sequence>
<keyword evidence="1" id="KW-1133">Transmembrane helix</keyword>
<organism evidence="2">
    <name type="scientific">hydrothermal vent metagenome</name>
    <dbReference type="NCBI Taxonomy" id="652676"/>
    <lineage>
        <taxon>unclassified sequences</taxon>
        <taxon>metagenomes</taxon>
        <taxon>ecological metagenomes</taxon>
    </lineage>
</organism>
<accession>A0A1W1E7A9</accession>
<feature type="transmembrane region" description="Helical" evidence="1">
    <location>
        <begin position="6"/>
        <end position="30"/>
    </location>
</feature>
<keyword evidence="1" id="KW-0472">Membrane</keyword>
<evidence type="ECO:0000256" key="1">
    <source>
        <dbReference type="SAM" id="Phobius"/>
    </source>
</evidence>
<name>A0A1W1E7A9_9ZZZZ</name>
<dbReference type="EMBL" id="FPHZ01000256">
    <property type="protein sequence ID" value="SFV89741.1"/>
    <property type="molecule type" value="Genomic_DNA"/>
</dbReference>
<dbReference type="AlphaFoldDB" id="A0A1W1E7A9"/>
<proteinExistence type="predicted"/>
<evidence type="ECO:0000313" key="2">
    <source>
        <dbReference type="EMBL" id="SFV89741.1"/>
    </source>
</evidence>
<gene>
    <name evidence="2" type="ORF">MNB_SUP05-SYMBIONT-5-419</name>
</gene>
<protein>
    <submittedName>
        <fullName evidence="2">Uncharacterized protein</fullName>
    </submittedName>
</protein>
<reference evidence="2" key="1">
    <citation type="submission" date="2016-10" db="EMBL/GenBank/DDBJ databases">
        <authorList>
            <person name="de Groot N.N."/>
        </authorList>
    </citation>
    <scope>NUCLEOTIDE SEQUENCE</scope>
</reference>